<gene>
    <name evidence="2" type="primary">hcf136_1</name>
    <name evidence="2" type="ORF">CA13_29490</name>
</gene>
<evidence type="ECO:0000313" key="2">
    <source>
        <dbReference type="EMBL" id="TWT81496.1"/>
    </source>
</evidence>
<dbReference type="Proteomes" id="UP000315010">
    <property type="component" value="Unassembled WGS sequence"/>
</dbReference>
<dbReference type="PANTHER" id="PTHR43739">
    <property type="entry name" value="XYLOGLUCANASE (EUROFUNG)"/>
    <property type="match status" value="1"/>
</dbReference>
<feature type="chain" id="PRO_5022990707" evidence="1">
    <location>
        <begin position="28"/>
        <end position="849"/>
    </location>
</feature>
<dbReference type="CDD" id="cd15482">
    <property type="entry name" value="Sialidase_non-viral"/>
    <property type="match status" value="1"/>
</dbReference>
<evidence type="ECO:0000313" key="3">
    <source>
        <dbReference type="Proteomes" id="UP000315010"/>
    </source>
</evidence>
<dbReference type="Gene3D" id="2.130.10.10">
    <property type="entry name" value="YVTN repeat-like/Quinoprotein amine dehydrogenase"/>
    <property type="match status" value="4"/>
</dbReference>
<dbReference type="OrthoDB" id="290345at2"/>
<protein>
    <submittedName>
        <fullName evidence="2">Ycf48-like protein</fullName>
    </submittedName>
</protein>
<keyword evidence="1" id="KW-0732">Signal</keyword>
<dbReference type="EMBL" id="SJPJ01000001">
    <property type="protein sequence ID" value="TWT81496.1"/>
    <property type="molecule type" value="Genomic_DNA"/>
</dbReference>
<dbReference type="PANTHER" id="PTHR43739:SF5">
    <property type="entry name" value="EXO-ALPHA-SIALIDASE"/>
    <property type="match status" value="1"/>
</dbReference>
<proteinExistence type="predicted"/>
<name>A0A5C5Z387_9BACT</name>
<dbReference type="SUPFAM" id="SSF110296">
    <property type="entry name" value="Oligoxyloglucan reducing end-specific cellobiohydrolase"/>
    <property type="match status" value="2"/>
</dbReference>
<dbReference type="InterPro" id="IPR052025">
    <property type="entry name" value="Xyloglucanase_GH74"/>
</dbReference>
<dbReference type="GO" id="GO:0010411">
    <property type="term" value="P:xyloglucan metabolic process"/>
    <property type="evidence" value="ECO:0007669"/>
    <property type="project" value="TreeGrafter"/>
</dbReference>
<evidence type="ECO:0000256" key="1">
    <source>
        <dbReference type="SAM" id="SignalP"/>
    </source>
</evidence>
<keyword evidence="3" id="KW-1185">Reference proteome</keyword>
<organism evidence="2 3">
    <name type="scientific">Novipirellula herctigrandis</name>
    <dbReference type="NCBI Taxonomy" id="2527986"/>
    <lineage>
        <taxon>Bacteria</taxon>
        <taxon>Pseudomonadati</taxon>
        <taxon>Planctomycetota</taxon>
        <taxon>Planctomycetia</taxon>
        <taxon>Pirellulales</taxon>
        <taxon>Pirellulaceae</taxon>
        <taxon>Novipirellula</taxon>
    </lineage>
</organism>
<accession>A0A5C5Z387</accession>
<feature type="signal peptide" evidence="1">
    <location>
        <begin position="1"/>
        <end position="27"/>
    </location>
</feature>
<comment type="caution">
    <text evidence="2">The sequence shown here is derived from an EMBL/GenBank/DDBJ whole genome shotgun (WGS) entry which is preliminary data.</text>
</comment>
<dbReference type="RefSeq" id="WP_146397451.1">
    <property type="nucleotide sequence ID" value="NZ_SJPJ01000001.1"/>
</dbReference>
<sequence precursor="true">MNKLRRVTFIVFTVALTSSVMSGYVYAHVPHDIIYSLDPSPDYAETGMVLASSTQFGEAHLISHSHGELFQETHAGMGRVLVTGHTYSPDFKNDGTVYTVSSKGYYKSSDRGESWVLQEQFAEEEVLHICTAPDYTKSKDLYVLTTQGIHLVGNEGRDIRTLLPKDKVTFGKLIVSGGKLYAHAVYYQEQKMVKGMEHIDYLSGTVDVMDLKTGKWAALSPGFAQEIISDIDVANNSDVLVALKNGNVLLSENAGASWKDIFKHDGDYVAKLRFSPDYANDKTMVVGTAKGFVFFSDSKGQKWESRSNGLSRWVHHTNILMKSIRFSPDYKNDKTIFLGKTTGIYKTTDCGEFWRHINIWNTKWTYYVHPAPGTSELFTATYNSGISRSPDNGDTWESANIGITAAFANGMVLSPNYENDNSIFVVDIATGPYRSTDSGRSWSRIPELNPRKIYDKPSLFRELGVSNNFKDDGVMLVFLVPRHVLGVKDRRMVFKFNDKTKEVKQVYVERGDCYVNSFAFSPKTSTQDRMYCASSSGVSMSTDKGDTWKNIFNKVGIQQMFISPNVDNDGLIYLMDKDGKIHRSSDNGESFTQTDMNLNGQYVNNLTFSPDYARDQTLYVTTFGEGVLKSTDNGATWSYFGLKGKFLYTGLAFSSNYTKDKTIFAPTIDGVFRSTDNGNSWEDVFYQTQFLAKDVFFSFKDPAGREIPIVFNTSKLMKDYDMYDDEVCPEIFIAKPRQYAKISSPKAYLGTYYKFNGGAGYAVEVPFYGTAIEYKTVTGPGLGIADIILDGKNVGRLDLYSAQQEFDVTGYTGGELEAGAHTLRIEATGQKNPKSSGTAITFNAANIQN</sequence>
<dbReference type="AlphaFoldDB" id="A0A5C5Z387"/>
<reference evidence="2 3" key="1">
    <citation type="submission" date="2019-02" db="EMBL/GenBank/DDBJ databases">
        <title>Deep-cultivation of Planctomycetes and their phenomic and genomic characterization uncovers novel biology.</title>
        <authorList>
            <person name="Wiegand S."/>
            <person name="Jogler M."/>
            <person name="Boedeker C."/>
            <person name="Pinto D."/>
            <person name="Vollmers J."/>
            <person name="Rivas-Marin E."/>
            <person name="Kohn T."/>
            <person name="Peeters S.H."/>
            <person name="Heuer A."/>
            <person name="Rast P."/>
            <person name="Oberbeckmann S."/>
            <person name="Bunk B."/>
            <person name="Jeske O."/>
            <person name="Meyerdierks A."/>
            <person name="Storesund J.E."/>
            <person name="Kallscheuer N."/>
            <person name="Luecker S."/>
            <person name="Lage O.M."/>
            <person name="Pohl T."/>
            <person name="Merkel B.J."/>
            <person name="Hornburger P."/>
            <person name="Mueller R.-W."/>
            <person name="Bruemmer F."/>
            <person name="Labrenz M."/>
            <person name="Spormann A.M."/>
            <person name="Op Den Camp H."/>
            <person name="Overmann J."/>
            <person name="Amann R."/>
            <person name="Jetten M.S.M."/>
            <person name="Mascher T."/>
            <person name="Medema M.H."/>
            <person name="Devos D.P."/>
            <person name="Kaster A.-K."/>
            <person name="Ovreas L."/>
            <person name="Rohde M."/>
            <person name="Galperin M.Y."/>
            <person name="Jogler C."/>
        </authorList>
    </citation>
    <scope>NUCLEOTIDE SEQUENCE [LARGE SCALE GENOMIC DNA]</scope>
    <source>
        <strain evidence="2 3">CA13</strain>
    </source>
</reference>
<dbReference type="Gene3D" id="2.60.120.260">
    <property type="entry name" value="Galactose-binding domain-like"/>
    <property type="match status" value="1"/>
</dbReference>
<dbReference type="InterPro" id="IPR015943">
    <property type="entry name" value="WD40/YVTN_repeat-like_dom_sf"/>
</dbReference>